<evidence type="ECO:0000313" key="2">
    <source>
        <dbReference type="Proteomes" id="UP000218287"/>
    </source>
</evidence>
<proteinExistence type="predicted"/>
<protein>
    <submittedName>
        <fullName evidence="1">Uncharacterized protein</fullName>
    </submittedName>
</protein>
<keyword evidence="2" id="KW-1185">Reference proteome</keyword>
<reference evidence="1 2" key="1">
    <citation type="submission" date="2017-06" db="EMBL/GenBank/DDBJ databases">
        <title>Genome sequencing of cyanobaciteial culture collection at National Institute for Environmental Studies (NIES).</title>
        <authorList>
            <person name="Hirose Y."/>
            <person name="Shimura Y."/>
            <person name="Fujisawa T."/>
            <person name="Nakamura Y."/>
            <person name="Kawachi M."/>
        </authorList>
    </citation>
    <scope>NUCLEOTIDE SEQUENCE [LARGE SCALE GENOMIC DNA]</scope>
    <source>
        <strain evidence="1 2">NIES-21</strain>
        <plasmid evidence="2">Plasmid2 dna</plasmid>
    </source>
</reference>
<dbReference type="OrthoDB" id="175505at1117"/>
<dbReference type="AlphaFoldDB" id="A0A1Z4GRA1"/>
<dbReference type="EMBL" id="AP018176">
    <property type="protein sequence ID" value="BAY20042.1"/>
    <property type="molecule type" value="Genomic_DNA"/>
</dbReference>
<accession>A0A1Z4GRA1</accession>
<name>A0A1Z4GRA1_9CYAN</name>
<gene>
    <name evidence="1" type="ORF">NIES21_59120</name>
</gene>
<geneLocation type="plasmid" evidence="2">
    <name>Plasmid2 dna</name>
</geneLocation>
<evidence type="ECO:0000313" key="1">
    <source>
        <dbReference type="EMBL" id="BAY20042.1"/>
    </source>
</evidence>
<dbReference type="Proteomes" id="UP000218287">
    <property type="component" value="Plasmid Plasmid2 dna"/>
</dbReference>
<keyword evidence="1" id="KW-0614">Plasmid</keyword>
<organism evidence="1 2">
    <name type="scientific">Anabaenopsis circularis NIES-21</name>
    <dbReference type="NCBI Taxonomy" id="1085406"/>
    <lineage>
        <taxon>Bacteria</taxon>
        <taxon>Bacillati</taxon>
        <taxon>Cyanobacteriota</taxon>
        <taxon>Cyanophyceae</taxon>
        <taxon>Nostocales</taxon>
        <taxon>Nodulariaceae</taxon>
        <taxon>Anabaenopsis</taxon>
    </lineage>
</organism>
<sequence length="75" mass="8344">MTKGYSNRTQLPEQEITLGIPDFADDPDSISMPELFFEDDGIYVNCCHCRGLGYLYNDTGWICPECDGTGIGGMR</sequence>